<evidence type="ECO:0000259" key="3">
    <source>
        <dbReference type="Pfam" id="PF00804"/>
    </source>
</evidence>
<proteinExistence type="predicted"/>
<dbReference type="GO" id="GO:0016192">
    <property type="term" value="P:vesicle-mediated transport"/>
    <property type="evidence" value="ECO:0007669"/>
    <property type="project" value="InterPro"/>
</dbReference>
<dbReference type="SUPFAM" id="SSF47661">
    <property type="entry name" value="t-snare proteins"/>
    <property type="match status" value="1"/>
</dbReference>
<dbReference type="GO" id="GO:0016020">
    <property type="term" value="C:membrane"/>
    <property type="evidence" value="ECO:0007669"/>
    <property type="project" value="InterPro"/>
</dbReference>
<keyword evidence="1" id="KW-0813">Transport</keyword>
<name>A0A834ZNV5_TETSI</name>
<dbReference type="Gene3D" id="1.20.58.70">
    <property type="match status" value="1"/>
</dbReference>
<reference evidence="4 5" key="1">
    <citation type="submission" date="2020-04" db="EMBL/GenBank/DDBJ databases">
        <title>Plant Genome Project.</title>
        <authorList>
            <person name="Zhang R.-G."/>
        </authorList>
    </citation>
    <scope>NUCLEOTIDE SEQUENCE [LARGE SCALE GENOMIC DNA]</scope>
    <source>
        <strain evidence="4">YNK0</strain>
        <tissue evidence="4">Leaf</tissue>
    </source>
</reference>
<dbReference type="EMBL" id="JABCRI010000002">
    <property type="protein sequence ID" value="KAF8411224.1"/>
    <property type="molecule type" value="Genomic_DNA"/>
</dbReference>
<dbReference type="InterPro" id="IPR010989">
    <property type="entry name" value="SNARE"/>
</dbReference>
<protein>
    <recommendedName>
        <fullName evidence="3">Syntaxin N-terminal domain-containing protein</fullName>
    </recommendedName>
</protein>
<feature type="region of interest" description="Disordered" evidence="2">
    <location>
        <begin position="13"/>
        <end position="32"/>
    </location>
</feature>
<evidence type="ECO:0000256" key="2">
    <source>
        <dbReference type="SAM" id="MobiDB-lite"/>
    </source>
</evidence>
<dbReference type="GO" id="GO:0015031">
    <property type="term" value="P:protein transport"/>
    <property type="evidence" value="ECO:0007669"/>
    <property type="project" value="UniProtKB-KW"/>
</dbReference>
<accession>A0A834ZNV5</accession>
<dbReference type="OrthoDB" id="1657084at2759"/>
<organism evidence="4 5">
    <name type="scientific">Tetracentron sinense</name>
    <name type="common">Spur-leaf</name>
    <dbReference type="NCBI Taxonomy" id="13715"/>
    <lineage>
        <taxon>Eukaryota</taxon>
        <taxon>Viridiplantae</taxon>
        <taxon>Streptophyta</taxon>
        <taxon>Embryophyta</taxon>
        <taxon>Tracheophyta</taxon>
        <taxon>Spermatophyta</taxon>
        <taxon>Magnoliopsida</taxon>
        <taxon>Trochodendrales</taxon>
        <taxon>Trochodendraceae</taxon>
        <taxon>Tetracentron</taxon>
    </lineage>
</organism>
<evidence type="ECO:0000256" key="1">
    <source>
        <dbReference type="ARBA" id="ARBA00022927"/>
    </source>
</evidence>
<gene>
    <name evidence="4" type="ORF">HHK36_003769</name>
</gene>
<evidence type="ECO:0000313" key="5">
    <source>
        <dbReference type="Proteomes" id="UP000655225"/>
    </source>
</evidence>
<keyword evidence="1" id="KW-0653">Protein transport</keyword>
<dbReference type="InterPro" id="IPR006011">
    <property type="entry name" value="Syntaxin_N"/>
</dbReference>
<dbReference type="AlphaFoldDB" id="A0A834ZNV5"/>
<dbReference type="Proteomes" id="UP000655225">
    <property type="component" value="Unassembled WGS sequence"/>
</dbReference>
<comment type="caution">
    <text evidence="4">The sequence shown here is derived from an EMBL/GenBank/DDBJ whole genome shotgun (WGS) entry which is preliminary data.</text>
</comment>
<sequence length="150" mass="17051">MNRPVFEFIEEVERPEGTKPSQRHGGQDGECQPRYILRGMSKVMKRVKIIKRKLEALERSNASHWNLLGCGPESSADRTQTSVVNGLGKKLKDMMDDFQGLRKKITGEYKEIVECRYNPNGEGLSHLSRCGEPPRGQMSTPVVFWELLTS</sequence>
<evidence type="ECO:0000313" key="4">
    <source>
        <dbReference type="EMBL" id="KAF8411224.1"/>
    </source>
</evidence>
<keyword evidence="5" id="KW-1185">Reference proteome</keyword>
<dbReference type="Pfam" id="PF00804">
    <property type="entry name" value="Syntaxin"/>
    <property type="match status" value="1"/>
</dbReference>
<feature type="domain" description="Syntaxin N-terminal" evidence="3">
    <location>
        <begin position="40"/>
        <end position="121"/>
    </location>
</feature>